<reference evidence="14" key="1">
    <citation type="submission" date="2021-03" db="EMBL/GenBank/DDBJ databases">
        <authorList>
            <person name="Wang G."/>
        </authorList>
    </citation>
    <scope>NUCLEOTIDE SEQUENCE</scope>
    <source>
        <strain evidence="14">KCTC 12899</strain>
    </source>
</reference>
<comment type="caution">
    <text evidence="14">The sequence shown here is derived from an EMBL/GenBank/DDBJ whole genome shotgun (WGS) entry which is preliminary data.</text>
</comment>
<comment type="similarity">
    <text evidence="10 11">Belongs to the TonB-dependent receptor family.</text>
</comment>
<keyword evidence="8 14" id="KW-0675">Receptor</keyword>
<keyword evidence="3 10" id="KW-1134">Transmembrane beta strand</keyword>
<dbReference type="GO" id="GO:0044718">
    <property type="term" value="P:siderophore transmembrane transport"/>
    <property type="evidence" value="ECO:0007669"/>
    <property type="project" value="TreeGrafter"/>
</dbReference>
<gene>
    <name evidence="14" type="ORF">J3U88_10255</name>
</gene>
<evidence type="ECO:0000256" key="7">
    <source>
        <dbReference type="ARBA" id="ARBA00023136"/>
    </source>
</evidence>
<dbReference type="PANTHER" id="PTHR30069">
    <property type="entry name" value="TONB-DEPENDENT OUTER MEMBRANE RECEPTOR"/>
    <property type="match status" value="1"/>
</dbReference>
<dbReference type="GO" id="GO:0009279">
    <property type="term" value="C:cell outer membrane"/>
    <property type="evidence" value="ECO:0007669"/>
    <property type="project" value="UniProtKB-SubCell"/>
</dbReference>
<evidence type="ECO:0000256" key="4">
    <source>
        <dbReference type="ARBA" id="ARBA00022692"/>
    </source>
</evidence>
<protein>
    <submittedName>
        <fullName evidence="14">TonB-dependent receptor</fullName>
    </submittedName>
</protein>
<keyword evidence="15" id="KW-1185">Reference proteome</keyword>
<dbReference type="InterPro" id="IPR037066">
    <property type="entry name" value="Plug_dom_sf"/>
</dbReference>
<dbReference type="PROSITE" id="PS52016">
    <property type="entry name" value="TONB_DEPENDENT_REC_3"/>
    <property type="match status" value="1"/>
</dbReference>
<evidence type="ECO:0000259" key="13">
    <source>
        <dbReference type="Pfam" id="PF07715"/>
    </source>
</evidence>
<dbReference type="CDD" id="cd01347">
    <property type="entry name" value="ligand_gated_channel"/>
    <property type="match status" value="1"/>
</dbReference>
<evidence type="ECO:0000313" key="14">
    <source>
        <dbReference type="EMBL" id="MBO1318845.1"/>
    </source>
</evidence>
<organism evidence="14 15">
    <name type="scientific">Acanthopleuribacter pedis</name>
    <dbReference type="NCBI Taxonomy" id="442870"/>
    <lineage>
        <taxon>Bacteria</taxon>
        <taxon>Pseudomonadati</taxon>
        <taxon>Acidobacteriota</taxon>
        <taxon>Holophagae</taxon>
        <taxon>Acanthopleuribacterales</taxon>
        <taxon>Acanthopleuribacteraceae</taxon>
        <taxon>Acanthopleuribacter</taxon>
    </lineage>
</organism>
<proteinExistence type="inferred from homology"/>
<dbReference type="InterPro" id="IPR039426">
    <property type="entry name" value="TonB-dep_rcpt-like"/>
</dbReference>
<feature type="domain" description="TonB-dependent receptor-like beta-barrel" evidence="12">
    <location>
        <begin position="182"/>
        <end position="633"/>
    </location>
</feature>
<keyword evidence="2 10" id="KW-0813">Transport</keyword>
<dbReference type="GO" id="GO:0015344">
    <property type="term" value="F:siderophore uptake transmembrane transporter activity"/>
    <property type="evidence" value="ECO:0007669"/>
    <property type="project" value="TreeGrafter"/>
</dbReference>
<keyword evidence="4 10" id="KW-0812">Transmembrane</keyword>
<evidence type="ECO:0000259" key="12">
    <source>
        <dbReference type="Pfam" id="PF00593"/>
    </source>
</evidence>
<keyword evidence="7 10" id="KW-0472">Membrane</keyword>
<evidence type="ECO:0000256" key="2">
    <source>
        <dbReference type="ARBA" id="ARBA00022448"/>
    </source>
</evidence>
<dbReference type="Pfam" id="PF00593">
    <property type="entry name" value="TonB_dep_Rec_b-barrel"/>
    <property type="match status" value="1"/>
</dbReference>
<dbReference type="PANTHER" id="PTHR30069:SF29">
    <property type="entry name" value="HEMOGLOBIN AND HEMOGLOBIN-HAPTOGLOBIN-BINDING PROTEIN 1-RELATED"/>
    <property type="match status" value="1"/>
</dbReference>
<evidence type="ECO:0000256" key="8">
    <source>
        <dbReference type="ARBA" id="ARBA00023170"/>
    </source>
</evidence>
<accession>A0A8J7QFD5</accession>
<dbReference type="SUPFAM" id="SSF56935">
    <property type="entry name" value="Porins"/>
    <property type="match status" value="1"/>
</dbReference>
<sequence length="666" mass="74382">MSVITAQEISQMGAKNLEEVLRTVPGFDVVLNPTGSNLMFGVRGVLSLNFSSNSIKYLLNGHTLNSLTGSPLHYFDYLPIEFIKKIEIIRGPGSALYGANAFMGVINIITKTSDDERFVSLRGGSFSSARPGFLYTSNHSLIEWSLAGSFYETDGESEEVREDFASNVFQFGSAAPGNTTLDADSSTFNFEAKYGDFNLNVFATDLNRNYAIGIAAALTDENELKVNSNFAVLGYEKTFLNDKLKLESKVYYDKYNFFHSLEIFSEEFNIQRNLETPFPDGEGIRGIPAVKFELYGTETTFNWNIREGFDLLSGILYDRSRIFDPTHFANTNVNDAPVTVDGVVYQPGQFLPFGHIADLTNVQDGNWINEADRTNGAAFAQATLDVKTLADLNLESLVLTIGIRHDDYDDIGSTTNPRAGLVLAPNESIFMKALYGEAFRAPTFDELHQINNPTNVGNPDLLPEELKTFEFQFGAQFGEKAYATISYFDIEVEQNIQLVGRDYKNVGRVTSSGIELDAKMLFGERRYLYANATYSDVKNHDINALNQEIERGNSPDFMSNIGFNWQFNPLIHFNAHVNYTTERNRNGTRIAIDTGEVIPQDSRPATPDRTLVNFSVGFQINDGFSIQASGHNVFDEDQLDPDNTRTVTFDVPRAGANFSMFANYRF</sequence>
<evidence type="ECO:0000313" key="15">
    <source>
        <dbReference type="Proteomes" id="UP000664417"/>
    </source>
</evidence>
<dbReference type="Pfam" id="PF07715">
    <property type="entry name" value="Plug"/>
    <property type="match status" value="1"/>
</dbReference>
<dbReference type="InterPro" id="IPR000531">
    <property type="entry name" value="Beta-barrel_TonB"/>
</dbReference>
<dbReference type="Proteomes" id="UP000664417">
    <property type="component" value="Unassembled WGS sequence"/>
</dbReference>
<dbReference type="AlphaFoldDB" id="A0A8J7QFD5"/>
<evidence type="ECO:0000256" key="11">
    <source>
        <dbReference type="RuleBase" id="RU003357"/>
    </source>
</evidence>
<keyword evidence="6 11" id="KW-0798">TonB box</keyword>
<dbReference type="Gene3D" id="2.170.130.10">
    <property type="entry name" value="TonB-dependent receptor, plug domain"/>
    <property type="match status" value="1"/>
</dbReference>
<evidence type="ECO:0000256" key="6">
    <source>
        <dbReference type="ARBA" id="ARBA00023077"/>
    </source>
</evidence>
<feature type="domain" description="TonB-dependent receptor plug" evidence="13">
    <location>
        <begin position="2"/>
        <end position="105"/>
    </location>
</feature>
<name>A0A8J7QFD5_9BACT</name>
<evidence type="ECO:0000256" key="9">
    <source>
        <dbReference type="ARBA" id="ARBA00023237"/>
    </source>
</evidence>
<evidence type="ECO:0000256" key="3">
    <source>
        <dbReference type="ARBA" id="ARBA00022452"/>
    </source>
</evidence>
<comment type="subcellular location">
    <subcellularLocation>
        <location evidence="1 10">Cell outer membrane</location>
        <topology evidence="1 10">Multi-pass membrane protein</topology>
    </subcellularLocation>
</comment>
<dbReference type="InterPro" id="IPR012910">
    <property type="entry name" value="Plug_dom"/>
</dbReference>
<dbReference type="Gene3D" id="2.40.170.20">
    <property type="entry name" value="TonB-dependent receptor, beta-barrel domain"/>
    <property type="match status" value="1"/>
</dbReference>
<evidence type="ECO:0000256" key="5">
    <source>
        <dbReference type="ARBA" id="ARBA00022729"/>
    </source>
</evidence>
<dbReference type="InterPro" id="IPR036942">
    <property type="entry name" value="Beta-barrel_TonB_sf"/>
</dbReference>
<keyword evidence="9 10" id="KW-0998">Cell outer membrane</keyword>
<dbReference type="EMBL" id="JAFREP010000007">
    <property type="protein sequence ID" value="MBO1318845.1"/>
    <property type="molecule type" value="Genomic_DNA"/>
</dbReference>
<keyword evidence="5" id="KW-0732">Signal</keyword>
<evidence type="ECO:0000256" key="1">
    <source>
        <dbReference type="ARBA" id="ARBA00004571"/>
    </source>
</evidence>
<evidence type="ECO:0000256" key="10">
    <source>
        <dbReference type="PROSITE-ProRule" id="PRU01360"/>
    </source>
</evidence>